<dbReference type="PANTHER" id="PTHR11941:SF54">
    <property type="entry name" value="ENOYL-COA HYDRATASE, MITOCHONDRIAL"/>
    <property type="match status" value="1"/>
</dbReference>
<dbReference type="Pfam" id="PF00378">
    <property type="entry name" value="ECH_1"/>
    <property type="match status" value="1"/>
</dbReference>
<dbReference type="PROSITE" id="PS00166">
    <property type="entry name" value="ENOYL_COA_HYDRATASE"/>
    <property type="match status" value="1"/>
</dbReference>
<dbReference type="InterPro" id="IPR029045">
    <property type="entry name" value="ClpP/crotonase-like_dom_sf"/>
</dbReference>
<evidence type="ECO:0000256" key="3">
    <source>
        <dbReference type="RuleBase" id="RU003707"/>
    </source>
</evidence>
<dbReference type="AlphaFoldDB" id="A0A512DHX5"/>
<evidence type="ECO:0000256" key="2">
    <source>
        <dbReference type="ARBA" id="ARBA00023239"/>
    </source>
</evidence>
<dbReference type="GO" id="GO:0016829">
    <property type="term" value="F:lyase activity"/>
    <property type="evidence" value="ECO:0007669"/>
    <property type="project" value="UniProtKB-KW"/>
</dbReference>
<accession>A0A512DHX5</accession>
<dbReference type="InterPro" id="IPR018376">
    <property type="entry name" value="Enoyl-CoA_hyd/isom_CS"/>
</dbReference>
<dbReference type="NCBIfam" id="NF004781">
    <property type="entry name" value="PRK06127.1"/>
    <property type="match status" value="1"/>
</dbReference>
<proteinExistence type="inferred from homology"/>
<dbReference type="SUPFAM" id="SSF52096">
    <property type="entry name" value="ClpP/crotonase"/>
    <property type="match status" value="1"/>
</dbReference>
<evidence type="ECO:0000256" key="1">
    <source>
        <dbReference type="ARBA" id="ARBA00005254"/>
    </source>
</evidence>
<protein>
    <submittedName>
        <fullName evidence="4">Enoyl-CoA hydratase</fullName>
    </submittedName>
</protein>
<dbReference type="CDD" id="cd06558">
    <property type="entry name" value="crotonase-like"/>
    <property type="match status" value="1"/>
</dbReference>
<comment type="caution">
    <text evidence="4">The sequence shown here is derived from an EMBL/GenBank/DDBJ whole genome shotgun (WGS) entry which is preliminary data.</text>
</comment>
<dbReference type="InterPro" id="IPR001753">
    <property type="entry name" value="Enoyl-CoA_hydra/iso"/>
</dbReference>
<organism evidence="4 5">
    <name type="scientific">Skermanella aerolata</name>
    <dbReference type="NCBI Taxonomy" id="393310"/>
    <lineage>
        <taxon>Bacteria</taxon>
        <taxon>Pseudomonadati</taxon>
        <taxon>Pseudomonadota</taxon>
        <taxon>Alphaproteobacteria</taxon>
        <taxon>Rhodospirillales</taxon>
        <taxon>Azospirillaceae</taxon>
        <taxon>Skermanella</taxon>
    </lineage>
</organism>
<evidence type="ECO:0000313" key="5">
    <source>
        <dbReference type="Proteomes" id="UP000321523"/>
    </source>
</evidence>
<dbReference type="PANTHER" id="PTHR11941">
    <property type="entry name" value="ENOYL-COA HYDRATASE-RELATED"/>
    <property type="match status" value="1"/>
</dbReference>
<dbReference type="Proteomes" id="UP000321523">
    <property type="component" value="Unassembled WGS sequence"/>
</dbReference>
<dbReference type="RefSeq" id="WP_044425716.1">
    <property type="nucleotide sequence ID" value="NZ_BJYZ01000001.1"/>
</dbReference>
<dbReference type="Gene3D" id="1.10.12.10">
    <property type="entry name" value="Lyase 2-enoyl-coa Hydratase, Chain A, domain 2"/>
    <property type="match status" value="1"/>
</dbReference>
<keyword evidence="5" id="KW-1185">Reference proteome</keyword>
<dbReference type="EMBL" id="BJYZ01000001">
    <property type="protein sequence ID" value="GEO36091.1"/>
    <property type="molecule type" value="Genomic_DNA"/>
</dbReference>
<sequence>MTDRLIAERQGPVGWITFNNPERHNAMKLEMWEALPQALSMFEADDGIKVIVLRGAGDSAFVSGADISEFEKHRASSEEVAAYDDLAAASMRALQIIPKPTIAMIRGYCIGGGLGLAISCDLRIATEGSIFALPAARLGVGYSFDGVKRLRDLVGPAFAKEIFFTARRFQAPEALRMGLINRMTDDVGLESAIDELCASIADNAPLTVRSAKLMIEELDKPAGEPDYRRCEDLMKACIASDDYVEGRTAFMEKRKPVFRGR</sequence>
<gene>
    <name evidence="4" type="ORF">SAE02_02390</name>
</gene>
<comment type="similarity">
    <text evidence="1 3">Belongs to the enoyl-CoA hydratase/isomerase family.</text>
</comment>
<name>A0A512DHX5_9PROT</name>
<dbReference type="InterPro" id="IPR014748">
    <property type="entry name" value="Enoyl-CoA_hydra_C"/>
</dbReference>
<reference evidence="4 5" key="1">
    <citation type="submission" date="2019-07" db="EMBL/GenBank/DDBJ databases">
        <title>Whole genome shotgun sequence of Skermanella aerolata NBRC 106429.</title>
        <authorList>
            <person name="Hosoyama A."/>
            <person name="Uohara A."/>
            <person name="Ohji S."/>
            <person name="Ichikawa N."/>
        </authorList>
    </citation>
    <scope>NUCLEOTIDE SEQUENCE [LARGE SCALE GENOMIC DNA]</scope>
    <source>
        <strain evidence="4 5">NBRC 106429</strain>
    </source>
</reference>
<keyword evidence="2" id="KW-0456">Lyase</keyword>
<dbReference type="Gene3D" id="3.90.226.10">
    <property type="entry name" value="2-enoyl-CoA Hydratase, Chain A, domain 1"/>
    <property type="match status" value="1"/>
</dbReference>
<evidence type="ECO:0000313" key="4">
    <source>
        <dbReference type="EMBL" id="GEO36091.1"/>
    </source>
</evidence>
<dbReference type="GO" id="GO:0006635">
    <property type="term" value="P:fatty acid beta-oxidation"/>
    <property type="evidence" value="ECO:0007669"/>
    <property type="project" value="TreeGrafter"/>
</dbReference>